<evidence type="ECO:0000259" key="6">
    <source>
        <dbReference type="PROSITE" id="PS50975"/>
    </source>
</evidence>
<dbReference type="Proteomes" id="UP000734823">
    <property type="component" value="Unassembled WGS sequence"/>
</dbReference>
<evidence type="ECO:0000256" key="4">
    <source>
        <dbReference type="PROSITE-ProRule" id="PRU00409"/>
    </source>
</evidence>
<dbReference type="PANTHER" id="PTHR43585">
    <property type="entry name" value="FUMIPYRROLE BIOSYNTHESIS PROTEIN C"/>
    <property type="match status" value="1"/>
</dbReference>
<proteinExistence type="predicted"/>
<protein>
    <submittedName>
        <fullName evidence="7">ATP-grasp domain-containing protein</fullName>
    </submittedName>
</protein>
<feature type="region of interest" description="Disordered" evidence="5">
    <location>
        <begin position="413"/>
        <end position="435"/>
    </location>
</feature>
<evidence type="ECO:0000256" key="1">
    <source>
        <dbReference type="ARBA" id="ARBA00022598"/>
    </source>
</evidence>
<evidence type="ECO:0000256" key="5">
    <source>
        <dbReference type="SAM" id="MobiDB-lite"/>
    </source>
</evidence>
<gene>
    <name evidence="7" type="ORF">GPZ80_29575</name>
</gene>
<dbReference type="Pfam" id="PF13535">
    <property type="entry name" value="ATP-grasp_4"/>
    <property type="match status" value="1"/>
</dbReference>
<dbReference type="PANTHER" id="PTHR43585:SF2">
    <property type="entry name" value="ATP-GRASP ENZYME FSQD"/>
    <property type="match status" value="1"/>
</dbReference>
<keyword evidence="2 4" id="KW-0547">Nucleotide-binding</keyword>
<dbReference type="InterPro" id="IPR040570">
    <property type="entry name" value="LAL_C2"/>
</dbReference>
<keyword evidence="3 4" id="KW-0067">ATP-binding</keyword>
<dbReference type="InterPro" id="IPR052032">
    <property type="entry name" value="ATP-dep_AA_Ligase"/>
</dbReference>
<keyword evidence="1" id="KW-0436">Ligase</keyword>
<dbReference type="InterPro" id="IPR011761">
    <property type="entry name" value="ATP-grasp"/>
</dbReference>
<organism evidence="7 8">
    <name type="scientific">Actinokineospora xionganensis</name>
    <dbReference type="NCBI Taxonomy" id="2684470"/>
    <lineage>
        <taxon>Bacteria</taxon>
        <taxon>Bacillati</taxon>
        <taxon>Actinomycetota</taxon>
        <taxon>Actinomycetes</taxon>
        <taxon>Pseudonocardiales</taxon>
        <taxon>Pseudonocardiaceae</taxon>
        <taxon>Actinokineospora</taxon>
    </lineage>
</organism>
<comment type="caution">
    <text evidence="7">The sequence shown here is derived from an EMBL/GenBank/DDBJ whole genome shotgun (WGS) entry which is preliminary data.</text>
</comment>
<sequence>MTRILLLEAAGPESGALVATATAMGHQVHAATTSDHHVNYGSDLRQLLSGCLITDFSRHERACDDIVGYARRVGADAVLTTNEYLTPMLAEVCAELGLPGNDPALATAARNKADMSRQFAHRGVTAPHTHVLARENQVLRLCASGRLAFPCVVKPADGAGSAGVTVAQSATEAIAAFRAACELQGMYGMSLDPHVLVQEFIEGAEYSVESITQNGVSTHLCLTRKIVTGGAHRVELGHGLPAFLPLEVEQTVHGRVNSAIAAVGIRNGASHTEVMLTPDGRCTVIEVGARLGAGHIGFLIHHALGIDPWAACLDVALGRPAQLAPTRDHYATVRFLTNPHQGLLAAITGLPERSPQVPIVRVRKAVGEVVGGAKDNAGRLGNFVVVGPDQQSVDDHADHLLAQVRIRVEPIERTSSHSATIETRDDPAISQADHG</sequence>
<evidence type="ECO:0000256" key="3">
    <source>
        <dbReference type="ARBA" id="ARBA00022840"/>
    </source>
</evidence>
<dbReference type="RefSeq" id="WP_187224392.1">
    <property type="nucleotide sequence ID" value="NZ_JABVED010000027.1"/>
</dbReference>
<dbReference type="EMBL" id="JABVED010000027">
    <property type="protein sequence ID" value="MBC6451318.1"/>
    <property type="molecule type" value="Genomic_DNA"/>
</dbReference>
<dbReference type="Gene3D" id="3.40.50.20">
    <property type="match status" value="1"/>
</dbReference>
<dbReference type="Gene3D" id="3.30.470.20">
    <property type="entry name" value="ATP-grasp fold, B domain"/>
    <property type="match status" value="1"/>
</dbReference>
<feature type="domain" description="ATP-grasp" evidence="6">
    <location>
        <begin position="116"/>
        <end position="317"/>
    </location>
</feature>
<reference evidence="7 8" key="1">
    <citation type="submission" date="2020-06" db="EMBL/GenBank/DDBJ databases">
        <title>Actinokineospora xiongansis sp. nov., isolated from soil of Baiyangdian.</title>
        <authorList>
            <person name="Zhang X."/>
        </authorList>
    </citation>
    <scope>NUCLEOTIDE SEQUENCE [LARGE SCALE GENOMIC DNA]</scope>
    <source>
        <strain evidence="7 8">HBU206404</strain>
    </source>
</reference>
<dbReference type="PROSITE" id="PS50975">
    <property type="entry name" value="ATP_GRASP"/>
    <property type="match status" value="1"/>
</dbReference>
<dbReference type="Pfam" id="PF18130">
    <property type="entry name" value="ATPgrasp_N"/>
    <property type="match status" value="1"/>
</dbReference>
<evidence type="ECO:0000256" key="2">
    <source>
        <dbReference type="ARBA" id="ARBA00022741"/>
    </source>
</evidence>
<dbReference type="InterPro" id="IPR041472">
    <property type="entry name" value="BL00235/CARNS1_N"/>
</dbReference>
<dbReference type="SUPFAM" id="SSF56059">
    <property type="entry name" value="Glutathione synthetase ATP-binding domain-like"/>
    <property type="match status" value="1"/>
</dbReference>
<evidence type="ECO:0000313" key="7">
    <source>
        <dbReference type="EMBL" id="MBC6451318.1"/>
    </source>
</evidence>
<feature type="compositionally biased region" description="Basic and acidic residues" evidence="5">
    <location>
        <begin position="422"/>
        <end position="435"/>
    </location>
</feature>
<accession>A0ABR7LF13</accession>
<keyword evidence="8" id="KW-1185">Reference proteome</keyword>
<name>A0ABR7LF13_9PSEU</name>
<evidence type="ECO:0000313" key="8">
    <source>
        <dbReference type="Proteomes" id="UP000734823"/>
    </source>
</evidence>
<dbReference type="Pfam" id="PF18603">
    <property type="entry name" value="LAL_C2"/>
    <property type="match status" value="1"/>
</dbReference>